<dbReference type="EMBL" id="MU275846">
    <property type="protein sequence ID" value="KAI0052269.1"/>
    <property type="molecule type" value="Genomic_DNA"/>
</dbReference>
<accession>A0ACB8S6R4</accession>
<name>A0ACB8S6R4_9AGAM</name>
<reference evidence="1" key="2">
    <citation type="journal article" date="2022" name="New Phytol.">
        <title>Evolutionary transition to the ectomycorrhizal habit in the genomes of a hyperdiverse lineage of mushroom-forming fungi.</title>
        <authorList>
            <person name="Looney B."/>
            <person name="Miyauchi S."/>
            <person name="Morin E."/>
            <person name="Drula E."/>
            <person name="Courty P.E."/>
            <person name="Kohler A."/>
            <person name="Kuo A."/>
            <person name="LaButti K."/>
            <person name="Pangilinan J."/>
            <person name="Lipzen A."/>
            <person name="Riley R."/>
            <person name="Andreopoulos W."/>
            <person name="He G."/>
            <person name="Johnson J."/>
            <person name="Nolan M."/>
            <person name="Tritt A."/>
            <person name="Barry K.W."/>
            <person name="Grigoriev I.V."/>
            <person name="Nagy L.G."/>
            <person name="Hibbett D."/>
            <person name="Henrissat B."/>
            <person name="Matheny P.B."/>
            <person name="Labbe J."/>
            <person name="Martin F.M."/>
        </authorList>
    </citation>
    <scope>NUCLEOTIDE SEQUENCE</scope>
    <source>
        <strain evidence="1">FP105234-sp</strain>
    </source>
</reference>
<protein>
    <submittedName>
        <fullName evidence="1">Cloroperoxidase</fullName>
    </submittedName>
</protein>
<evidence type="ECO:0000313" key="2">
    <source>
        <dbReference type="Proteomes" id="UP000814033"/>
    </source>
</evidence>
<dbReference type="Proteomes" id="UP000814033">
    <property type="component" value="Unassembled WGS sequence"/>
</dbReference>
<organism evidence="1 2">
    <name type="scientific">Auriscalpium vulgare</name>
    <dbReference type="NCBI Taxonomy" id="40419"/>
    <lineage>
        <taxon>Eukaryota</taxon>
        <taxon>Fungi</taxon>
        <taxon>Dikarya</taxon>
        <taxon>Basidiomycota</taxon>
        <taxon>Agaricomycotina</taxon>
        <taxon>Agaricomycetes</taxon>
        <taxon>Russulales</taxon>
        <taxon>Auriscalpiaceae</taxon>
        <taxon>Auriscalpium</taxon>
    </lineage>
</organism>
<proteinExistence type="predicted"/>
<gene>
    <name evidence="1" type="ORF">FA95DRAFT_1510683</name>
</gene>
<comment type="caution">
    <text evidence="1">The sequence shown here is derived from an EMBL/GenBank/DDBJ whole genome shotgun (WGS) entry which is preliminary data.</text>
</comment>
<evidence type="ECO:0000313" key="1">
    <source>
        <dbReference type="EMBL" id="KAI0052269.1"/>
    </source>
</evidence>
<sequence length="329" mass="35965">MLLLTALRRIGRGTISALNEGAFFVGLMLWDLSLVVVNLVTFKRKIGHVVPEGHPGAGGVWPEYIPPGEGDSRCSCPALNAMANHGILPRNGRNITFKEMTRTIRTTYNFSPTFCLFVPRTIAGILGRSYSKDTLDLADIDVHNGIEHDASLTREDSFHSKSQALPSPALVSALLRSATGPPPKVSSAGKSDLPTTAERVPSDTFPTSSPYSDVVTRVAADAPDLTRTLTPADLSRRLGERRREAKENNPQYSQSFNHKMFGSSNSSTMLTLFGGRIADLHVFLTEERLPAGWEPRVRDRMGLTIGAFNRTVMRVELGIEEEVKGPILP</sequence>
<reference evidence="1" key="1">
    <citation type="submission" date="2021-02" db="EMBL/GenBank/DDBJ databases">
        <authorList>
            <consortium name="DOE Joint Genome Institute"/>
            <person name="Ahrendt S."/>
            <person name="Looney B.P."/>
            <person name="Miyauchi S."/>
            <person name="Morin E."/>
            <person name="Drula E."/>
            <person name="Courty P.E."/>
            <person name="Chicoki N."/>
            <person name="Fauchery L."/>
            <person name="Kohler A."/>
            <person name="Kuo A."/>
            <person name="Labutti K."/>
            <person name="Pangilinan J."/>
            <person name="Lipzen A."/>
            <person name="Riley R."/>
            <person name="Andreopoulos W."/>
            <person name="He G."/>
            <person name="Johnson J."/>
            <person name="Barry K.W."/>
            <person name="Grigoriev I.V."/>
            <person name="Nagy L."/>
            <person name="Hibbett D."/>
            <person name="Henrissat B."/>
            <person name="Matheny P.B."/>
            <person name="Labbe J."/>
            <person name="Martin F."/>
        </authorList>
    </citation>
    <scope>NUCLEOTIDE SEQUENCE</scope>
    <source>
        <strain evidence="1">FP105234-sp</strain>
    </source>
</reference>
<keyword evidence="2" id="KW-1185">Reference proteome</keyword>